<dbReference type="Gene3D" id="1.10.510.10">
    <property type="entry name" value="Transferase(Phosphotransferase) domain 1"/>
    <property type="match status" value="1"/>
</dbReference>
<dbReference type="Proteomes" id="UP000266234">
    <property type="component" value="Unassembled WGS sequence"/>
</dbReference>
<accession>A0A395TAP9</accession>
<evidence type="ECO:0000313" key="3">
    <source>
        <dbReference type="EMBL" id="RGP81741.1"/>
    </source>
</evidence>
<dbReference type="CDD" id="cd00180">
    <property type="entry name" value="PKc"/>
    <property type="match status" value="1"/>
</dbReference>
<protein>
    <submittedName>
        <fullName evidence="3">Serine threonine kinase</fullName>
    </submittedName>
</protein>
<feature type="domain" description="Protein kinase" evidence="2">
    <location>
        <begin position="200"/>
        <end position="532"/>
    </location>
</feature>
<dbReference type="OrthoDB" id="1046782at2759"/>
<dbReference type="AlphaFoldDB" id="A0A395TAP9"/>
<reference evidence="3 4" key="1">
    <citation type="journal article" date="2018" name="PLoS Pathog.">
        <title>Evolution of structural diversity of trichothecenes, a family of toxins produced by plant pathogenic and entomopathogenic fungi.</title>
        <authorList>
            <person name="Proctor R.H."/>
            <person name="McCormick S.P."/>
            <person name="Kim H.S."/>
            <person name="Cardoza R.E."/>
            <person name="Stanley A.M."/>
            <person name="Lindo L."/>
            <person name="Kelly A."/>
            <person name="Brown D.W."/>
            <person name="Lee T."/>
            <person name="Vaughan M.M."/>
            <person name="Alexander N.J."/>
            <person name="Busman M."/>
            <person name="Gutierrez S."/>
        </authorList>
    </citation>
    <scope>NUCLEOTIDE SEQUENCE [LARGE SCALE GENOMIC DNA]</scope>
    <source>
        <strain evidence="3 4">NRRL 20695</strain>
    </source>
</reference>
<dbReference type="PANTHER" id="PTHR24359">
    <property type="entry name" value="SERINE/THREONINE-PROTEIN KINASE SBK1"/>
    <property type="match status" value="1"/>
</dbReference>
<dbReference type="SUPFAM" id="SSF56112">
    <property type="entry name" value="Protein kinase-like (PK-like)"/>
    <property type="match status" value="1"/>
</dbReference>
<dbReference type="STRING" id="694270.A0A395TAP9"/>
<keyword evidence="3" id="KW-0808">Transferase</keyword>
<proteinExistence type="predicted"/>
<dbReference type="EMBL" id="PXOG01000003">
    <property type="protein sequence ID" value="RGP81741.1"/>
    <property type="molecule type" value="Genomic_DNA"/>
</dbReference>
<dbReference type="SMART" id="SM00220">
    <property type="entry name" value="S_TKc"/>
    <property type="match status" value="1"/>
</dbReference>
<dbReference type="InterPro" id="IPR000719">
    <property type="entry name" value="Prot_kinase_dom"/>
</dbReference>
<gene>
    <name evidence="3" type="ORF">FLONG3_126</name>
</gene>
<evidence type="ECO:0000313" key="4">
    <source>
        <dbReference type="Proteomes" id="UP000266234"/>
    </source>
</evidence>
<name>A0A395TAP9_9HYPO</name>
<evidence type="ECO:0000256" key="1">
    <source>
        <dbReference type="SAM" id="MobiDB-lite"/>
    </source>
</evidence>
<feature type="region of interest" description="Disordered" evidence="1">
    <location>
        <begin position="174"/>
        <end position="203"/>
    </location>
</feature>
<dbReference type="Gene3D" id="3.30.200.20">
    <property type="entry name" value="Phosphorylase Kinase, domain 1"/>
    <property type="match status" value="1"/>
</dbReference>
<dbReference type="InterPro" id="IPR011009">
    <property type="entry name" value="Kinase-like_dom_sf"/>
</dbReference>
<dbReference type="PANTHER" id="PTHR24359:SF37">
    <property type="entry name" value="PROTEIN KINASE DOMAIN-CONTAINING PROTEIN"/>
    <property type="match status" value="1"/>
</dbReference>
<keyword evidence="4" id="KW-1185">Reference proteome</keyword>
<dbReference type="GO" id="GO:0004674">
    <property type="term" value="F:protein serine/threonine kinase activity"/>
    <property type="evidence" value="ECO:0007669"/>
    <property type="project" value="TreeGrafter"/>
</dbReference>
<evidence type="ECO:0000259" key="2">
    <source>
        <dbReference type="PROSITE" id="PS50011"/>
    </source>
</evidence>
<comment type="caution">
    <text evidence="3">The sequence shown here is derived from an EMBL/GenBank/DDBJ whole genome shotgun (WGS) entry which is preliminary data.</text>
</comment>
<sequence>MPPFTNSELPIITISQVDPELESLPETYSLGDLLRDYQVEGEDGTFWTDKLLRHILTRERIKAELQRPVQAFNDIQIEAYIDRILALGNDSSHLTFLKIFALLALIDHPGDIGNFIEEGLGDQLLPIGIRKKQVYLLSDPSRKLKCFDKWSGFAKDHFETCQWRVDTPYFDSPKGQASEPIHLHPSTRKPLRRSANGTSETPILPDNAGAYGVVIRVDIHPTSHSFEQLLTGINLDCTKFAIKTLHATNTEQLFQKEWEMLKRFSGLAHPHLVTVLGAFKHKEKYSFIFPNAEHDLSHHLETREPQKNQSRATWLSDQLSGLIGALDTIHDPKHLNRGADKGYGRHGDIKCDNILCFKSSGIEKETVLVISDFGLSALNSDRSRSNIPNRKVPPVPGYRPPECDISGGTISRAFDIWTLGCLFLELITWFLGGPRDIKQFDDERTTMFISGSNNNIFFSFKRKPNQGAYVVEWIFKLHQHPNCSDFLHDALDIIEQEMLVVLAEGRTRSPSGKLRKSFERLAKRCASEQSYIRGNPWTHSRVETARALRRENNIAVEAIPNDNAQKLMDTVQIALEVHQGPTRRSLRPKELSNLD</sequence>
<dbReference type="GO" id="GO:0005524">
    <property type="term" value="F:ATP binding"/>
    <property type="evidence" value="ECO:0007669"/>
    <property type="project" value="InterPro"/>
</dbReference>
<keyword evidence="3" id="KW-0418">Kinase</keyword>
<dbReference type="Pfam" id="PF00069">
    <property type="entry name" value="Pkinase"/>
    <property type="match status" value="1"/>
</dbReference>
<dbReference type="PROSITE" id="PS50011">
    <property type="entry name" value="PROTEIN_KINASE_DOM"/>
    <property type="match status" value="1"/>
</dbReference>
<organism evidence="3 4">
    <name type="scientific">Fusarium longipes</name>
    <dbReference type="NCBI Taxonomy" id="694270"/>
    <lineage>
        <taxon>Eukaryota</taxon>
        <taxon>Fungi</taxon>
        <taxon>Dikarya</taxon>
        <taxon>Ascomycota</taxon>
        <taxon>Pezizomycotina</taxon>
        <taxon>Sordariomycetes</taxon>
        <taxon>Hypocreomycetidae</taxon>
        <taxon>Hypocreales</taxon>
        <taxon>Nectriaceae</taxon>
        <taxon>Fusarium</taxon>
    </lineage>
</organism>